<organism evidence="4 5">
    <name type="scientific">Lithohypha guttulata</name>
    <dbReference type="NCBI Taxonomy" id="1690604"/>
    <lineage>
        <taxon>Eukaryota</taxon>
        <taxon>Fungi</taxon>
        <taxon>Dikarya</taxon>
        <taxon>Ascomycota</taxon>
        <taxon>Pezizomycotina</taxon>
        <taxon>Eurotiomycetes</taxon>
        <taxon>Chaetothyriomycetidae</taxon>
        <taxon>Chaetothyriales</taxon>
        <taxon>Trichomeriaceae</taxon>
        <taxon>Lithohypha</taxon>
    </lineage>
</organism>
<evidence type="ECO:0000313" key="5">
    <source>
        <dbReference type="Proteomes" id="UP001309876"/>
    </source>
</evidence>
<feature type="domain" description="AMP-dependent synthetase/ligase" evidence="2">
    <location>
        <begin position="100"/>
        <end position="467"/>
    </location>
</feature>
<dbReference type="PROSITE" id="PS00455">
    <property type="entry name" value="AMP_BINDING"/>
    <property type="match status" value="1"/>
</dbReference>
<dbReference type="AlphaFoldDB" id="A0AAN7T0Q9"/>
<dbReference type="EMBL" id="JAVRRJ010000003">
    <property type="protein sequence ID" value="KAK5086827.1"/>
    <property type="molecule type" value="Genomic_DNA"/>
</dbReference>
<accession>A0AAN7T0Q9</accession>
<comment type="similarity">
    <text evidence="1">Belongs to the ATP-dependent AMP-binding enzyme family.</text>
</comment>
<feature type="domain" description="Acetyl-coenzyme A synthetase N-terminal" evidence="3">
    <location>
        <begin position="37"/>
        <end position="95"/>
    </location>
</feature>
<dbReference type="InterPro" id="IPR020845">
    <property type="entry name" value="AMP-binding_CS"/>
</dbReference>
<evidence type="ECO:0008006" key="6">
    <source>
        <dbReference type="Google" id="ProtNLM"/>
    </source>
</evidence>
<dbReference type="SUPFAM" id="SSF56801">
    <property type="entry name" value="Acetyl-CoA synthetase-like"/>
    <property type="match status" value="1"/>
</dbReference>
<dbReference type="GO" id="GO:0030729">
    <property type="term" value="F:acetoacetate-CoA ligase activity"/>
    <property type="evidence" value="ECO:0007669"/>
    <property type="project" value="TreeGrafter"/>
</dbReference>
<proteinExistence type="inferred from homology"/>
<dbReference type="Gene3D" id="3.40.50.12780">
    <property type="entry name" value="N-terminal domain of ligase-like"/>
    <property type="match status" value="1"/>
</dbReference>
<evidence type="ECO:0000313" key="4">
    <source>
        <dbReference type="EMBL" id="KAK5086827.1"/>
    </source>
</evidence>
<evidence type="ECO:0000259" key="2">
    <source>
        <dbReference type="Pfam" id="PF00501"/>
    </source>
</evidence>
<dbReference type="Pfam" id="PF16177">
    <property type="entry name" value="ACAS_N"/>
    <property type="match status" value="1"/>
</dbReference>
<dbReference type="InterPro" id="IPR000873">
    <property type="entry name" value="AMP-dep_synth/lig_dom"/>
</dbReference>
<dbReference type="Pfam" id="PF00501">
    <property type="entry name" value="AMP-binding"/>
    <property type="match status" value="1"/>
</dbReference>
<keyword evidence="5" id="KW-1185">Reference proteome</keyword>
<dbReference type="InterPro" id="IPR045851">
    <property type="entry name" value="AMP-bd_C_sf"/>
</dbReference>
<protein>
    <recommendedName>
        <fullName evidence="6">Acetoacetyl-CoA synthetase</fullName>
    </recommendedName>
</protein>
<dbReference type="Proteomes" id="UP001309876">
    <property type="component" value="Unassembled WGS sequence"/>
</dbReference>
<evidence type="ECO:0000256" key="1">
    <source>
        <dbReference type="ARBA" id="ARBA00006432"/>
    </source>
</evidence>
<reference evidence="4 5" key="1">
    <citation type="submission" date="2023-08" db="EMBL/GenBank/DDBJ databases">
        <title>Black Yeasts Isolated from many extreme environments.</title>
        <authorList>
            <person name="Coleine C."/>
            <person name="Stajich J.E."/>
            <person name="Selbmann L."/>
        </authorList>
    </citation>
    <scope>NUCLEOTIDE SEQUENCE [LARGE SCALE GENOMIC DNA]</scope>
    <source>
        <strain evidence="4 5">CCFEE 5910</strain>
    </source>
</reference>
<sequence>MAKQQEPIYTPAPNFRTHLDSFRDYINNTYCTNFQDYSQLHDFSITRLNDFWMSVWRYCGVHASVQPTRALDNDNPPIFPPPLFFPEARINYAENMLCGTADAVAVIEMNENNLHSPKRYTWRELKTLVARYAGVLRRQGVESEDVVVLVGGNCARSLAILLAAASLGAVFASFQTDIGEKALIDRVGQLQPKIMLAECVYRYNGKVNDITQKLTNAAKVTKCKLVISEAGDQIPEGAQKLDNLIGRENDNDLRFVQVPCNHPFVVMFSSGTTGLPKGIVHSQGGLMINGMKEHLLHNNLGPQDIAHHYSGVGWTLWNISIGAMFTGAAMVLYDGSPFYPNCDEFLQAIFASGVTAYGSSPRYFSELQKRGVRPRKYASKMHTVLSTGALLTPGTASWIAEAFGPVCQIGFSGGTELCGSFMTGTQSLPCYPGEITVKELGMAVDVFGPNGQSLPEGDAGELVCKKPFPNMPVKFWDDPEGKRYRKSYFEAFPDTKGIYVLGRSDGVLNPSGIRFGTAELYHVLTSSQFSSVILDGLAVGQQRNTTTYSDPAERVILFLKVSPKYSTGSTHPNELLVRDLKERISQDLSKRHVPHFFFEADEIPHNANGKKMEIQVKQVCNGGRQALKKMTLTEAEREMLEKFVKFYNLEDVMKRSKQTLKL</sequence>
<dbReference type="InterPro" id="IPR032387">
    <property type="entry name" value="ACAS_N"/>
</dbReference>
<dbReference type="PANTHER" id="PTHR42921">
    <property type="entry name" value="ACETOACETYL-COA SYNTHETASE"/>
    <property type="match status" value="1"/>
</dbReference>
<name>A0AAN7T0Q9_9EURO</name>
<dbReference type="InterPro" id="IPR042099">
    <property type="entry name" value="ANL_N_sf"/>
</dbReference>
<comment type="caution">
    <text evidence="4">The sequence shown here is derived from an EMBL/GenBank/DDBJ whole genome shotgun (WGS) entry which is preliminary data.</text>
</comment>
<dbReference type="PANTHER" id="PTHR42921:SF4">
    <property type="entry name" value="ACETOACETYL-COA SYNTHASE (AFU_ORTHOLOGUE AFUA_8G04770)"/>
    <property type="match status" value="1"/>
</dbReference>
<gene>
    <name evidence="4" type="ORF">LTR05_003995</name>
</gene>
<dbReference type="Gene3D" id="3.30.300.30">
    <property type="match status" value="1"/>
</dbReference>
<evidence type="ECO:0000259" key="3">
    <source>
        <dbReference type="Pfam" id="PF16177"/>
    </source>
</evidence>